<dbReference type="SUPFAM" id="SSF53732">
    <property type="entry name" value="Aconitase iron-sulfur domain"/>
    <property type="match status" value="1"/>
</dbReference>
<dbReference type="Proteomes" id="UP000230790">
    <property type="component" value="Unassembled WGS sequence"/>
</dbReference>
<dbReference type="PANTHER" id="PTHR43822:SF9">
    <property type="entry name" value="3-ISOPROPYLMALATE DEHYDRATASE"/>
    <property type="match status" value="1"/>
</dbReference>
<reference evidence="17 18" key="1">
    <citation type="submission" date="2017-11" db="EMBL/GenBank/DDBJ databases">
        <title>Evolution of Phototrophy in the Chloroflexi Phylum Driven by Horizontal Gene Transfer.</title>
        <authorList>
            <person name="Ward L.M."/>
            <person name="Hemp J."/>
            <person name="Shih P.M."/>
            <person name="Mcglynn S.E."/>
            <person name="Fischer W."/>
        </authorList>
    </citation>
    <scope>NUCLEOTIDE SEQUENCE [LARGE SCALE GENOMIC DNA]</scope>
    <source>
        <strain evidence="17">JP3_7</strain>
    </source>
</reference>
<dbReference type="InterPro" id="IPR001030">
    <property type="entry name" value="Acoase/IPM_deHydtase_lsu_aba"/>
</dbReference>
<dbReference type="EMBL" id="PGTN01000221">
    <property type="protein sequence ID" value="PJF46414.1"/>
    <property type="molecule type" value="Genomic_DNA"/>
</dbReference>
<dbReference type="Pfam" id="PF00330">
    <property type="entry name" value="Aconitase"/>
    <property type="match status" value="1"/>
</dbReference>
<keyword evidence="11" id="KW-0479">Metal-binding</keyword>
<keyword evidence="10" id="KW-0028">Amino-acid biosynthesis</keyword>
<evidence type="ECO:0000256" key="14">
    <source>
        <dbReference type="ARBA" id="ARBA00023239"/>
    </source>
</evidence>
<feature type="non-terminal residue" evidence="17">
    <location>
        <position position="1"/>
    </location>
</feature>
<evidence type="ECO:0000256" key="2">
    <source>
        <dbReference type="ARBA" id="ARBA00001966"/>
    </source>
</evidence>
<sequence length="337" mass="35985">HTATHGAFGALAFGIGTSEVEHVLATQCLLQRKPKTYEVRVDGTLPPGVTAKDIILALIAKIGVGGGTGHVFEYTGSAIRSLTMEERMTICNMSIEGGARAGMVAPDDTTFDYLYGREFAPKGEAWERAVARWRQLPTDEGAAYDKSVTLDASALEPMITYGTNPGMGMKITDRVPDPARLGDPSQKLALEKALTYMGLQPGQSLLGHKVDVVFIGSCTNSRISDLRLAASLLKGRKVAPHTRVLVVPGSQDVKRQAEAEGLDRIFKEAGAEWRESGCSMCIAMNGDQLQPGQYAVSTSNRNFEGRQGKGGRTFLASPLTAAASAITGKVTDVRTIL</sequence>
<dbReference type="PROSITE" id="PS01244">
    <property type="entry name" value="ACONITASE_2"/>
    <property type="match status" value="1"/>
</dbReference>
<keyword evidence="14 17" id="KW-0456">Lyase</keyword>
<evidence type="ECO:0000256" key="9">
    <source>
        <dbReference type="ARBA" id="ARBA00022485"/>
    </source>
</evidence>
<dbReference type="PANTHER" id="PTHR43822">
    <property type="entry name" value="HOMOACONITASE, MITOCHONDRIAL-RELATED"/>
    <property type="match status" value="1"/>
</dbReference>
<keyword evidence="15" id="KW-0100">Branched-chain amino acid biosynthesis</keyword>
<evidence type="ECO:0000256" key="13">
    <source>
        <dbReference type="ARBA" id="ARBA00023014"/>
    </source>
</evidence>
<evidence type="ECO:0000256" key="1">
    <source>
        <dbReference type="ARBA" id="ARBA00000491"/>
    </source>
</evidence>
<dbReference type="Gene3D" id="3.30.499.10">
    <property type="entry name" value="Aconitase, domain 3"/>
    <property type="match status" value="2"/>
</dbReference>
<comment type="function">
    <text evidence="3">Catalyzes the isomerization between 2-isopropylmalate and 3-isopropylmalate, via the formation of 2-isopropylmaleate.</text>
</comment>
<keyword evidence="9" id="KW-0004">4Fe-4S</keyword>
<evidence type="ECO:0000256" key="15">
    <source>
        <dbReference type="ARBA" id="ARBA00023304"/>
    </source>
</evidence>
<dbReference type="AlphaFoldDB" id="A0A2M8Q9G9"/>
<comment type="similarity">
    <text evidence="5">Belongs to the aconitase/IPM isomerase family.</text>
</comment>
<dbReference type="NCBIfam" id="NF009116">
    <property type="entry name" value="PRK12466.1"/>
    <property type="match status" value="1"/>
</dbReference>
<name>A0A2M8Q9G9_9CHLR</name>
<evidence type="ECO:0000256" key="5">
    <source>
        <dbReference type="ARBA" id="ARBA00007185"/>
    </source>
</evidence>
<dbReference type="FunFam" id="3.30.499.10:FF:000007">
    <property type="entry name" value="3-isopropylmalate dehydratase large subunit"/>
    <property type="match status" value="1"/>
</dbReference>
<feature type="domain" description="Aconitase/3-isopropylmalate dehydratase large subunit alpha/beta/alpha" evidence="16">
    <location>
        <begin position="1"/>
        <end position="328"/>
    </location>
</feature>
<proteinExistence type="inferred from homology"/>
<dbReference type="GO" id="GO:0046872">
    <property type="term" value="F:metal ion binding"/>
    <property type="evidence" value="ECO:0007669"/>
    <property type="project" value="UniProtKB-KW"/>
</dbReference>
<dbReference type="GO" id="GO:0051539">
    <property type="term" value="F:4 iron, 4 sulfur cluster binding"/>
    <property type="evidence" value="ECO:0007669"/>
    <property type="project" value="UniProtKB-KW"/>
</dbReference>
<dbReference type="InterPro" id="IPR015931">
    <property type="entry name" value="Acnase/IPM_dHydase_lsu_aba_1/3"/>
</dbReference>
<evidence type="ECO:0000256" key="10">
    <source>
        <dbReference type="ARBA" id="ARBA00022605"/>
    </source>
</evidence>
<dbReference type="InterPro" id="IPR036008">
    <property type="entry name" value="Aconitase_4Fe-4S_dom"/>
</dbReference>
<evidence type="ECO:0000256" key="12">
    <source>
        <dbReference type="ARBA" id="ARBA00023004"/>
    </source>
</evidence>
<dbReference type="PRINTS" id="PR00415">
    <property type="entry name" value="ACONITASE"/>
</dbReference>
<dbReference type="PROSITE" id="PS00450">
    <property type="entry name" value="ACONITASE_1"/>
    <property type="match status" value="1"/>
</dbReference>
<keyword evidence="12" id="KW-0408">Iron</keyword>
<protein>
    <recommendedName>
        <fullName evidence="7">3-isopropylmalate dehydratase</fullName>
        <ecNumber evidence="6">4.2.1.33</ecNumber>
    </recommendedName>
</protein>
<evidence type="ECO:0000313" key="17">
    <source>
        <dbReference type="EMBL" id="PJF46414.1"/>
    </source>
</evidence>
<dbReference type="InterPro" id="IPR050067">
    <property type="entry name" value="IPM_dehydratase_rel_enz"/>
</dbReference>
<evidence type="ECO:0000256" key="8">
    <source>
        <dbReference type="ARBA" id="ARBA00022430"/>
    </source>
</evidence>
<comment type="pathway">
    <text evidence="4">Amino-acid biosynthesis; L-leucine biosynthesis; L-leucine from 3-methyl-2-oxobutanoate: step 2/4.</text>
</comment>
<organism evidence="17 18">
    <name type="scientific">Candidatus Thermofonsia Clade 3 bacterium</name>
    <dbReference type="NCBI Taxonomy" id="2364212"/>
    <lineage>
        <taxon>Bacteria</taxon>
        <taxon>Bacillati</taxon>
        <taxon>Chloroflexota</taxon>
        <taxon>Candidatus Thermofontia</taxon>
        <taxon>Candidatus Thermofonsia Clade 3</taxon>
    </lineage>
</organism>
<evidence type="ECO:0000256" key="11">
    <source>
        <dbReference type="ARBA" id="ARBA00022723"/>
    </source>
</evidence>
<comment type="catalytic activity">
    <reaction evidence="1">
        <text>(2R,3S)-3-isopropylmalate = (2S)-2-isopropylmalate</text>
        <dbReference type="Rhea" id="RHEA:32287"/>
        <dbReference type="ChEBI" id="CHEBI:1178"/>
        <dbReference type="ChEBI" id="CHEBI:35121"/>
        <dbReference type="EC" id="4.2.1.33"/>
    </reaction>
</comment>
<dbReference type="InterPro" id="IPR018136">
    <property type="entry name" value="Aconitase_4Fe-4S_BS"/>
</dbReference>
<dbReference type="GO" id="GO:0003861">
    <property type="term" value="F:3-isopropylmalate dehydratase activity"/>
    <property type="evidence" value="ECO:0007669"/>
    <property type="project" value="UniProtKB-EC"/>
</dbReference>
<evidence type="ECO:0000256" key="4">
    <source>
        <dbReference type="ARBA" id="ARBA00004729"/>
    </source>
</evidence>
<dbReference type="EC" id="4.2.1.33" evidence="6"/>
<dbReference type="GO" id="GO:0009098">
    <property type="term" value="P:L-leucine biosynthetic process"/>
    <property type="evidence" value="ECO:0007669"/>
    <property type="project" value="UniProtKB-KW"/>
</dbReference>
<comment type="caution">
    <text evidence="17">The sequence shown here is derived from an EMBL/GenBank/DDBJ whole genome shotgun (WGS) entry which is preliminary data.</text>
</comment>
<gene>
    <name evidence="17" type="ORF">CUN48_13920</name>
</gene>
<evidence type="ECO:0000313" key="18">
    <source>
        <dbReference type="Proteomes" id="UP000230790"/>
    </source>
</evidence>
<dbReference type="NCBIfam" id="NF004016">
    <property type="entry name" value="PRK05478.1"/>
    <property type="match status" value="1"/>
</dbReference>
<evidence type="ECO:0000256" key="7">
    <source>
        <dbReference type="ARBA" id="ARBA00014371"/>
    </source>
</evidence>
<keyword evidence="13" id="KW-0411">Iron-sulfur</keyword>
<evidence type="ECO:0000259" key="16">
    <source>
        <dbReference type="Pfam" id="PF00330"/>
    </source>
</evidence>
<accession>A0A2M8Q9G9</accession>
<comment type="cofactor">
    <cofactor evidence="2">
        <name>[4Fe-4S] cluster</name>
        <dbReference type="ChEBI" id="CHEBI:49883"/>
    </cofactor>
</comment>
<keyword evidence="8" id="KW-0432">Leucine biosynthesis</keyword>
<evidence type="ECO:0000256" key="6">
    <source>
        <dbReference type="ARBA" id="ARBA00011998"/>
    </source>
</evidence>
<evidence type="ECO:0000256" key="3">
    <source>
        <dbReference type="ARBA" id="ARBA00002695"/>
    </source>
</evidence>